<dbReference type="EMBL" id="BPWL01000007">
    <property type="protein sequence ID" value="GJJ12154.1"/>
    <property type="molecule type" value="Genomic_DNA"/>
</dbReference>
<proteinExistence type="predicted"/>
<name>A0AAV5AG59_9AGAM</name>
<dbReference type="AlphaFoldDB" id="A0AAV5AG59"/>
<reference evidence="2" key="1">
    <citation type="submission" date="2021-10" db="EMBL/GenBank/DDBJ databases">
        <title>De novo Genome Assembly of Clathrus columnatus (Basidiomycota, Fungi) Using Illumina and Nanopore Sequence Data.</title>
        <authorList>
            <person name="Ogiso-Tanaka E."/>
            <person name="Itagaki H."/>
            <person name="Hosoya T."/>
            <person name="Hosaka K."/>
        </authorList>
    </citation>
    <scope>NUCLEOTIDE SEQUENCE</scope>
    <source>
        <strain evidence="2">MO-923</strain>
    </source>
</reference>
<dbReference type="Proteomes" id="UP001050691">
    <property type="component" value="Unassembled WGS sequence"/>
</dbReference>
<feature type="region of interest" description="Disordered" evidence="1">
    <location>
        <begin position="1"/>
        <end position="45"/>
    </location>
</feature>
<evidence type="ECO:0000313" key="2">
    <source>
        <dbReference type="EMBL" id="GJJ12154.1"/>
    </source>
</evidence>
<organism evidence="2 3">
    <name type="scientific">Clathrus columnatus</name>
    <dbReference type="NCBI Taxonomy" id="1419009"/>
    <lineage>
        <taxon>Eukaryota</taxon>
        <taxon>Fungi</taxon>
        <taxon>Dikarya</taxon>
        <taxon>Basidiomycota</taxon>
        <taxon>Agaricomycotina</taxon>
        <taxon>Agaricomycetes</taxon>
        <taxon>Phallomycetidae</taxon>
        <taxon>Phallales</taxon>
        <taxon>Clathraceae</taxon>
        <taxon>Clathrus</taxon>
    </lineage>
</organism>
<accession>A0AAV5AG59</accession>
<feature type="region of interest" description="Disordered" evidence="1">
    <location>
        <begin position="121"/>
        <end position="143"/>
    </location>
</feature>
<gene>
    <name evidence="2" type="ORF">Clacol_006395</name>
</gene>
<protein>
    <submittedName>
        <fullName evidence="2">Uncharacterized protein</fullName>
    </submittedName>
</protein>
<evidence type="ECO:0000256" key="1">
    <source>
        <dbReference type="SAM" id="MobiDB-lite"/>
    </source>
</evidence>
<feature type="compositionally biased region" description="Basic and acidic residues" evidence="1">
    <location>
        <begin position="121"/>
        <end position="136"/>
    </location>
</feature>
<feature type="compositionally biased region" description="Low complexity" evidence="1">
    <location>
        <begin position="19"/>
        <end position="32"/>
    </location>
</feature>
<comment type="caution">
    <text evidence="2">The sequence shown here is derived from an EMBL/GenBank/DDBJ whole genome shotgun (WGS) entry which is preliminary data.</text>
</comment>
<evidence type="ECO:0000313" key="3">
    <source>
        <dbReference type="Proteomes" id="UP001050691"/>
    </source>
</evidence>
<keyword evidence="3" id="KW-1185">Reference proteome</keyword>
<sequence length="143" mass="16125">MSTTAVSDMRQIKDETGKQQQMQQIPSLPQHQIAASREDEGDERGHAQEIGVAHILGSTPPVLPSPQFDTSFSLESMLESSGFGSTDLGLNHQSDNKNETIEKLQEEKIILDEKLKEMQARLSKAEKKNEEMEAKRRSQMLFR</sequence>